<sequence>MLIKRNIHGIVNNFKLTTTFELWLKNEHVTLSPITSVSAALTCRQLCSNVEKQPKGLMTSYEAFLSRRYPKAYVVHKMVINGCKWCWSDIKTYYQLKNDLRTNVRKISQLKRSELEILLQMKEELLKVAIIVIFIPIPFTIYIFALAVIFFPRLILTRHFWTNDQRKRFWAENLQRTSRVHVHPLQKYLQGLNVDLQTPLERLRELVLPQMSNCSIGHLYHLSRLHRVSFFVHGIRGLHARAEMLRLLDQTLKFDDSAIDAMEEQQLYQQFFLRRLQYDGLSEVEMKSLLKNWVQHMTGRNYSNCQPIFRILFVFEIKARFKLIHL</sequence>
<dbReference type="AlphaFoldDB" id="A0A0N5CMT7"/>
<name>A0A0N5CMT7_THECL</name>
<dbReference type="WBParaSite" id="TCLT_0000147501-mRNA-1">
    <property type="protein sequence ID" value="TCLT_0000147501-mRNA-1"/>
    <property type="gene ID" value="TCLT_0000147501"/>
</dbReference>
<feature type="transmembrane region" description="Helical" evidence="2">
    <location>
        <begin position="128"/>
        <end position="151"/>
    </location>
</feature>
<protein>
    <submittedName>
        <fullName evidence="6">Letm1 RBD domain-containing protein</fullName>
    </submittedName>
</protein>
<proteinExistence type="predicted"/>
<dbReference type="Proteomes" id="UP000276776">
    <property type="component" value="Unassembled WGS sequence"/>
</dbReference>
<dbReference type="STRING" id="103827.A0A0N5CMT7"/>
<keyword evidence="2" id="KW-0472">Membrane</keyword>
<feature type="domain" description="Letm1 RBD" evidence="3">
    <location>
        <begin position="153"/>
        <end position="326"/>
    </location>
</feature>
<dbReference type="GO" id="GO:0043022">
    <property type="term" value="F:ribosome binding"/>
    <property type="evidence" value="ECO:0007669"/>
    <property type="project" value="InterPro"/>
</dbReference>
<evidence type="ECO:0000256" key="2">
    <source>
        <dbReference type="SAM" id="Phobius"/>
    </source>
</evidence>
<evidence type="ECO:0000313" key="6">
    <source>
        <dbReference type="WBParaSite" id="TCLT_0000147501-mRNA-1"/>
    </source>
</evidence>
<evidence type="ECO:0000256" key="1">
    <source>
        <dbReference type="PROSITE-ProRule" id="PRU01094"/>
    </source>
</evidence>
<evidence type="ECO:0000313" key="4">
    <source>
        <dbReference type="EMBL" id="VDM96943.1"/>
    </source>
</evidence>
<gene>
    <name evidence="4" type="ORF">TCLT_LOCUS1476</name>
</gene>
<keyword evidence="2" id="KW-1133">Transmembrane helix</keyword>
<dbReference type="Pfam" id="PF07766">
    <property type="entry name" value="LETM1_RBD"/>
    <property type="match status" value="1"/>
</dbReference>
<dbReference type="PROSITE" id="PS51758">
    <property type="entry name" value="LETM1_RBD"/>
    <property type="match status" value="1"/>
</dbReference>
<evidence type="ECO:0000313" key="5">
    <source>
        <dbReference type="Proteomes" id="UP000276776"/>
    </source>
</evidence>
<keyword evidence="1" id="KW-0496">Mitochondrion</keyword>
<dbReference type="OrthoDB" id="73691at2759"/>
<keyword evidence="2" id="KW-0812">Transmembrane</keyword>
<dbReference type="OMA" id="WCWSDIK"/>
<dbReference type="InterPro" id="IPR033122">
    <property type="entry name" value="LETM1-like_RBD"/>
</dbReference>
<evidence type="ECO:0000259" key="3">
    <source>
        <dbReference type="PROSITE" id="PS51758"/>
    </source>
</evidence>
<dbReference type="EMBL" id="UYYF01000193">
    <property type="protein sequence ID" value="VDM96943.1"/>
    <property type="molecule type" value="Genomic_DNA"/>
</dbReference>
<reference evidence="6" key="1">
    <citation type="submission" date="2017-02" db="UniProtKB">
        <authorList>
            <consortium name="WormBaseParasite"/>
        </authorList>
    </citation>
    <scope>IDENTIFICATION</scope>
</reference>
<accession>A0A0N5CMT7</accession>
<reference evidence="4 5" key="2">
    <citation type="submission" date="2018-11" db="EMBL/GenBank/DDBJ databases">
        <authorList>
            <consortium name="Pathogen Informatics"/>
        </authorList>
    </citation>
    <scope>NUCLEOTIDE SEQUENCE [LARGE SCALE GENOMIC DNA]</scope>
</reference>
<organism evidence="6">
    <name type="scientific">Thelazia callipaeda</name>
    <name type="common">Oriental eyeworm</name>
    <name type="synonym">Parasitic nematode</name>
    <dbReference type="NCBI Taxonomy" id="103827"/>
    <lineage>
        <taxon>Eukaryota</taxon>
        <taxon>Metazoa</taxon>
        <taxon>Ecdysozoa</taxon>
        <taxon>Nematoda</taxon>
        <taxon>Chromadorea</taxon>
        <taxon>Rhabditida</taxon>
        <taxon>Spirurina</taxon>
        <taxon>Spiruromorpha</taxon>
        <taxon>Thelazioidea</taxon>
        <taxon>Thelaziidae</taxon>
        <taxon>Thelazia</taxon>
    </lineage>
</organism>
<keyword evidence="5" id="KW-1185">Reference proteome</keyword>